<protein>
    <recommendedName>
        <fullName evidence="4">histidine kinase</fullName>
        <ecNumber evidence="4">2.7.13.3</ecNumber>
    </recommendedName>
</protein>
<dbReference type="SUPFAM" id="SSF55874">
    <property type="entry name" value="ATPase domain of HSP90 chaperone/DNA topoisomerase II/histidine kinase"/>
    <property type="match status" value="1"/>
</dbReference>
<dbReference type="Gene3D" id="6.10.340.10">
    <property type="match status" value="1"/>
</dbReference>
<dbReference type="SUPFAM" id="SSF47384">
    <property type="entry name" value="Homodimeric domain of signal transducing histidine kinase"/>
    <property type="match status" value="1"/>
</dbReference>
<dbReference type="Pfam" id="PF02518">
    <property type="entry name" value="HATPase_c"/>
    <property type="match status" value="1"/>
</dbReference>
<evidence type="ECO:0000256" key="3">
    <source>
        <dbReference type="ARBA" id="ARBA00004236"/>
    </source>
</evidence>
<dbReference type="InterPro" id="IPR004358">
    <property type="entry name" value="Sig_transdc_His_kin-like_C"/>
</dbReference>
<evidence type="ECO:0000256" key="6">
    <source>
        <dbReference type="ARBA" id="ARBA00022679"/>
    </source>
</evidence>
<dbReference type="PANTHER" id="PTHR45436">
    <property type="entry name" value="SENSOR HISTIDINE KINASE YKOH"/>
    <property type="match status" value="1"/>
</dbReference>
<dbReference type="EC" id="2.7.13.3" evidence="4"/>
<dbReference type="Pfam" id="PF00672">
    <property type="entry name" value="HAMP"/>
    <property type="match status" value="1"/>
</dbReference>
<feature type="compositionally biased region" description="Low complexity" evidence="12">
    <location>
        <begin position="585"/>
        <end position="600"/>
    </location>
</feature>
<dbReference type="PANTHER" id="PTHR45436:SF5">
    <property type="entry name" value="SENSOR HISTIDINE KINASE TRCS"/>
    <property type="match status" value="1"/>
</dbReference>
<dbReference type="FunFam" id="1.10.287.130:FF:000001">
    <property type="entry name" value="Two-component sensor histidine kinase"/>
    <property type="match status" value="1"/>
</dbReference>
<dbReference type="SMART" id="SM00387">
    <property type="entry name" value="HATPase_c"/>
    <property type="match status" value="1"/>
</dbReference>
<keyword evidence="7 13" id="KW-0812">Transmembrane</keyword>
<evidence type="ECO:0000256" key="5">
    <source>
        <dbReference type="ARBA" id="ARBA00022553"/>
    </source>
</evidence>
<dbReference type="InterPro" id="IPR036890">
    <property type="entry name" value="HATPase_C_sf"/>
</dbReference>
<dbReference type="AlphaFoldDB" id="A0A7W7L4A7"/>
<keyword evidence="8 16" id="KW-0418">Kinase</keyword>
<feature type="domain" description="HAMP" evidence="15">
    <location>
        <begin position="205"/>
        <end position="258"/>
    </location>
</feature>
<gene>
    <name evidence="16" type="ORF">BJ976_001771</name>
</gene>
<dbReference type="Proteomes" id="UP000560081">
    <property type="component" value="Unassembled WGS sequence"/>
</dbReference>
<evidence type="ECO:0000256" key="1">
    <source>
        <dbReference type="ARBA" id="ARBA00000085"/>
    </source>
</evidence>
<comment type="cofactor">
    <cofactor evidence="2">
        <name>a divalent metal cation</name>
        <dbReference type="ChEBI" id="CHEBI:60240"/>
    </cofactor>
</comment>
<evidence type="ECO:0000256" key="10">
    <source>
        <dbReference type="ARBA" id="ARBA00023012"/>
    </source>
</evidence>
<evidence type="ECO:0000259" key="15">
    <source>
        <dbReference type="PROSITE" id="PS50885"/>
    </source>
</evidence>
<dbReference type="RefSeq" id="WP_311768988.1">
    <property type="nucleotide sequence ID" value="NZ_CBCSEN010000078.1"/>
</dbReference>
<dbReference type="InterPro" id="IPR005467">
    <property type="entry name" value="His_kinase_dom"/>
</dbReference>
<dbReference type="Gene3D" id="3.30.565.10">
    <property type="entry name" value="Histidine kinase-like ATPase, C-terminal domain"/>
    <property type="match status" value="1"/>
</dbReference>
<organism evidence="16 17">
    <name type="scientific">Micrococcus flavus</name>
    <dbReference type="NCBI Taxonomy" id="384602"/>
    <lineage>
        <taxon>Bacteria</taxon>
        <taxon>Bacillati</taxon>
        <taxon>Actinomycetota</taxon>
        <taxon>Actinomycetes</taxon>
        <taxon>Micrococcales</taxon>
        <taxon>Micrococcaceae</taxon>
        <taxon>Micrococcus</taxon>
    </lineage>
</organism>
<name>A0A7W7L4A7_9MICC</name>
<comment type="catalytic activity">
    <reaction evidence="1">
        <text>ATP + protein L-histidine = ADP + protein N-phospho-L-histidine.</text>
        <dbReference type="EC" id="2.7.13.3"/>
    </reaction>
</comment>
<dbReference type="InterPro" id="IPR003660">
    <property type="entry name" value="HAMP_dom"/>
</dbReference>
<dbReference type="InterPro" id="IPR036097">
    <property type="entry name" value="HisK_dim/P_sf"/>
</dbReference>
<feature type="region of interest" description="Disordered" evidence="12">
    <location>
        <begin position="507"/>
        <end position="607"/>
    </location>
</feature>
<keyword evidence="10" id="KW-0902">Two-component regulatory system</keyword>
<evidence type="ECO:0000313" key="16">
    <source>
        <dbReference type="EMBL" id="MBB4883420.1"/>
    </source>
</evidence>
<dbReference type="GO" id="GO:0005886">
    <property type="term" value="C:plasma membrane"/>
    <property type="evidence" value="ECO:0007669"/>
    <property type="project" value="UniProtKB-SubCell"/>
</dbReference>
<feature type="compositionally biased region" description="Acidic residues" evidence="12">
    <location>
        <begin position="507"/>
        <end position="516"/>
    </location>
</feature>
<dbReference type="PROSITE" id="PS50885">
    <property type="entry name" value="HAMP"/>
    <property type="match status" value="1"/>
</dbReference>
<evidence type="ECO:0000256" key="9">
    <source>
        <dbReference type="ARBA" id="ARBA00022989"/>
    </source>
</evidence>
<proteinExistence type="predicted"/>
<keyword evidence="6 16" id="KW-0808">Transferase</keyword>
<feature type="compositionally biased region" description="Low complexity" evidence="12">
    <location>
        <begin position="555"/>
        <end position="569"/>
    </location>
</feature>
<dbReference type="GO" id="GO:0000155">
    <property type="term" value="F:phosphorelay sensor kinase activity"/>
    <property type="evidence" value="ECO:0007669"/>
    <property type="project" value="InterPro"/>
</dbReference>
<evidence type="ECO:0000256" key="12">
    <source>
        <dbReference type="SAM" id="MobiDB-lite"/>
    </source>
</evidence>
<evidence type="ECO:0000256" key="13">
    <source>
        <dbReference type="SAM" id="Phobius"/>
    </source>
</evidence>
<dbReference type="CDD" id="cd00082">
    <property type="entry name" value="HisKA"/>
    <property type="match status" value="1"/>
</dbReference>
<sequence>MEEGLRRAADRVRHPRTWWRTWWGARPLRTKLVVMITALMMILVAVIALVTAVLFRTELVRQLDEDMETNRDAVSVYLTSMAQTGGYYSPQHSILRFYGVVWDTRGDPVVSTPLLPGTDGPALAGMTTAEVDAVGSGSFEVPGTQPGSDGWRVQLYHLRSGEGSLAIALPLHSVTTSVSRVVTLVVSIWLIGTAASVIVANLLVERAFRTLDRVERTTAKIAAGDLTQRVASAPPSTEVGRLSRSINAMLAHIESAFRDKEVSEDKMRRFVQDASHELRTPLVTIRGFSELYRHGGITEPEDVAAAMGRIESEAGRMHRLVEDLLTLARLDEQRPLDHAPVDLLVLGMDAMMDASVNAPERRVTLVGLDGGPAVSAPLMGDENRLRQVVVNLVTNALRYTPEGTPIEVAVGTRDLLTGADAAASRQSVVEVRDHGDGVSAEDAERIFERFYRADASRHRETGGTGLGLAIVAAIVAQHGGSVRLLETEGGGATFSVALPWVPFEEDDDEGVEDAEGTTDGSGSSGDPDDGDHGPGASAETAQWGRLARAGEMFRRASAARRGAAGAASGKVRATRDEGGDGVPDGGTAPAGDGTGRTTPAQATDEPR</sequence>
<dbReference type="SMART" id="SM00388">
    <property type="entry name" value="HisKA"/>
    <property type="match status" value="1"/>
</dbReference>
<dbReference type="CDD" id="cd00075">
    <property type="entry name" value="HATPase"/>
    <property type="match status" value="1"/>
</dbReference>
<keyword evidence="11 13" id="KW-0472">Membrane</keyword>
<feature type="transmembrane region" description="Helical" evidence="13">
    <location>
        <begin position="181"/>
        <end position="204"/>
    </location>
</feature>
<dbReference type="SUPFAM" id="SSF158472">
    <property type="entry name" value="HAMP domain-like"/>
    <property type="match status" value="1"/>
</dbReference>
<evidence type="ECO:0000256" key="4">
    <source>
        <dbReference type="ARBA" id="ARBA00012438"/>
    </source>
</evidence>
<evidence type="ECO:0000256" key="11">
    <source>
        <dbReference type="ARBA" id="ARBA00023136"/>
    </source>
</evidence>
<dbReference type="Gene3D" id="1.10.287.130">
    <property type="match status" value="1"/>
</dbReference>
<keyword evidence="5" id="KW-0597">Phosphoprotein</keyword>
<comment type="subcellular location">
    <subcellularLocation>
        <location evidence="3">Cell membrane</location>
    </subcellularLocation>
</comment>
<dbReference type="CDD" id="cd06225">
    <property type="entry name" value="HAMP"/>
    <property type="match status" value="1"/>
</dbReference>
<dbReference type="InterPro" id="IPR003661">
    <property type="entry name" value="HisK_dim/P_dom"/>
</dbReference>
<evidence type="ECO:0000313" key="17">
    <source>
        <dbReference type="Proteomes" id="UP000560081"/>
    </source>
</evidence>
<dbReference type="EMBL" id="JACHMC010000001">
    <property type="protein sequence ID" value="MBB4883420.1"/>
    <property type="molecule type" value="Genomic_DNA"/>
</dbReference>
<evidence type="ECO:0000256" key="7">
    <source>
        <dbReference type="ARBA" id="ARBA00022692"/>
    </source>
</evidence>
<evidence type="ECO:0000259" key="14">
    <source>
        <dbReference type="PROSITE" id="PS50109"/>
    </source>
</evidence>
<dbReference type="FunFam" id="3.30.565.10:FF:000006">
    <property type="entry name" value="Sensor histidine kinase WalK"/>
    <property type="match status" value="1"/>
</dbReference>
<keyword evidence="17" id="KW-1185">Reference proteome</keyword>
<reference evidence="16 17" key="1">
    <citation type="submission" date="2020-08" db="EMBL/GenBank/DDBJ databases">
        <title>Sequencing the genomes of 1000 actinobacteria strains.</title>
        <authorList>
            <person name="Klenk H.-P."/>
        </authorList>
    </citation>
    <scope>NUCLEOTIDE SEQUENCE [LARGE SCALE GENOMIC DNA]</scope>
    <source>
        <strain evidence="16 17">DSM 19079</strain>
    </source>
</reference>
<evidence type="ECO:0000256" key="8">
    <source>
        <dbReference type="ARBA" id="ARBA00022777"/>
    </source>
</evidence>
<dbReference type="InterPro" id="IPR050428">
    <property type="entry name" value="TCS_sensor_his_kinase"/>
</dbReference>
<comment type="caution">
    <text evidence="16">The sequence shown here is derived from an EMBL/GenBank/DDBJ whole genome shotgun (WGS) entry which is preliminary data.</text>
</comment>
<accession>A0A7W7L4A7</accession>
<evidence type="ECO:0000256" key="2">
    <source>
        <dbReference type="ARBA" id="ARBA00001968"/>
    </source>
</evidence>
<dbReference type="PROSITE" id="PS50109">
    <property type="entry name" value="HIS_KIN"/>
    <property type="match status" value="1"/>
</dbReference>
<feature type="domain" description="Histidine kinase" evidence="14">
    <location>
        <begin position="273"/>
        <end position="502"/>
    </location>
</feature>
<dbReference type="GO" id="GO:0005509">
    <property type="term" value="F:calcium ion binding"/>
    <property type="evidence" value="ECO:0007669"/>
    <property type="project" value="UniProtKB-ARBA"/>
</dbReference>
<dbReference type="InterPro" id="IPR003594">
    <property type="entry name" value="HATPase_dom"/>
</dbReference>
<dbReference type="PRINTS" id="PR00344">
    <property type="entry name" value="BCTRLSENSOR"/>
</dbReference>
<dbReference type="SMART" id="SM00304">
    <property type="entry name" value="HAMP"/>
    <property type="match status" value="1"/>
</dbReference>
<dbReference type="Pfam" id="PF00512">
    <property type="entry name" value="HisKA"/>
    <property type="match status" value="1"/>
</dbReference>
<feature type="transmembrane region" description="Helical" evidence="13">
    <location>
        <begin position="32"/>
        <end position="55"/>
    </location>
</feature>
<keyword evidence="9 13" id="KW-1133">Transmembrane helix</keyword>